<feature type="transmembrane region" description="Helical" evidence="2">
    <location>
        <begin position="260"/>
        <end position="279"/>
    </location>
</feature>
<feature type="transmembrane region" description="Helical" evidence="2">
    <location>
        <begin position="428"/>
        <end position="444"/>
    </location>
</feature>
<evidence type="ECO:0000313" key="4">
    <source>
        <dbReference type="Proteomes" id="UP000507536"/>
    </source>
</evidence>
<protein>
    <submittedName>
        <fullName evidence="3">Amino acid transporter, putative</fullName>
    </submittedName>
</protein>
<feature type="transmembrane region" description="Helical" evidence="2">
    <location>
        <begin position="229"/>
        <end position="248"/>
    </location>
</feature>
<feature type="compositionally biased region" description="Basic and acidic residues" evidence="1">
    <location>
        <begin position="710"/>
        <end position="731"/>
    </location>
</feature>
<feature type="transmembrane region" description="Helical" evidence="2">
    <location>
        <begin position="87"/>
        <end position="106"/>
    </location>
</feature>
<feature type="compositionally biased region" description="Basic residues" evidence="1">
    <location>
        <begin position="789"/>
        <end position="806"/>
    </location>
</feature>
<sequence>MVIKQDTGVAENTFSSTLNTEYQKLEETEYQPSPNIDILRENKDNNGLYTNKNNYNKNDGNKAYIENIRLKQSKYFGDKTIGKKYSYIYLINQIFGSGIVSIPYIFKHSGWLPCLVINIIICLLTIFNTLLLLRSMTMIPNNIHFNKRYEYISTMCYFLGKNNIFFMFMQICYYGSILVSNIISIVIVSHAVDYILVNIFGYTVGVIIYPEFQISTITDINKLYYSDNYVLCITIGYVINAIISIYFSQSNLEDNMKVQLLSFVFLMVTIFQIIFLSVIKIYKYNNAHTGLPNDTMGKYSDIKYPTVFGDFNFKQLLSSYIASYSAITVIPCWANEMKPDVKIIKTVWISNFFCCFIYYIFGYVLYTAYPHINNENILYGILKNPSVNTSMKVSIYLFDLLTIAPGIYVYCIATRYNLVNSNICSEKVAFLFGTVFPFLISWWFTSRAIFESIFTWSSLIFSYACNYITPSIIYLIACKNIPYSQKNPLHYIHVLYDPNEYKQKNFALYDMFSAKKQSKEKEDISSNINPTILSEKNDNQNGDPNPLKIEDDNHISSQNKIFNNATKNSGNKTHKNLHFEKNEDIFDTEGISQSKRNKTKEIKSKTIINDDVNNVSSNKKGKPKIHFKSLNQINNVEEDDSDDYYDKIKPAEGKDISYLEGEGKEYQQQLSEDNNDNNVSSLKDNYKILENNAETTYGVFQNGYMELKDTCEESENESEKLKSPERIRNSYKDNNNYYRKKSDKDLKKKNKVNISHEYCKKSENKLSKFELRKYNSLFNIKGNNINKNNSKKTNQHQIHNIRKPRKHKTVIGFEKKRNKTPIKNNDDNNNYYDDSNISENEMLNNKNIADLSKDIYNDAKIIKKNYERNKYLIKYSDIFDSFLNLKFILENGTQRNSVYSDYNLDVAEKNGSSKNYDINNLINSYNTNNKSYSSSCKPVLTSEQLSNIFDKDIQRNDHSGHEEEHKVSDKNLETEKKTDTTDTLCKNQINDIACSIDANKDEEKELSKKRESEGISKLEMHTNTDTCKNILINDSLSDKDQIKKFLEDIEKQKSNDEYKRTIKNIKDEFCMFINEINNKKKLTWAFDGNKTNTNLSINKKNINVSNAYNYLYSNDTENYFYKKSESETYSYKINLDKNKEYLDNVINKQRSVSYLNNDSYHSILLRYQTNDNLSNKSMKIQSSNNYKKFQSLSLSIGQNRLNNFYPQSAEENKNESPNIYITSQINDPINENVDDSTNIEPQMLITEDCNKDKNCQVKNNILTDQEKPKKLTNDLQLNKDKDAVMYFLNSYNKKNKIYKDINTLYVPDNVYHVIPKINRSTEQNIFDDSINNIFNYYKYNFLLSFSEHNDYNNISKSGSIKYPHISNKYFSQNGINIEHTSLKEICIKDTEKEDPLYSIPQNEKNIYLNKFPNNEKREPLLNCYKKEKEDISLPKINLICSEKPLFGYEDAYQIDDYVNGNINENIIHVYPIRYLRIKHVKTTEVLLFIAILLLVISILYNFIA</sequence>
<dbReference type="Proteomes" id="UP000507536">
    <property type="component" value="Chromosome 6"/>
</dbReference>
<accession>A0A1C6Y8C3</accession>
<keyword evidence="2" id="KW-0812">Transmembrane</keyword>
<dbReference type="PANTHER" id="PTHR16189:SF3">
    <property type="entry name" value="AMINO ACID TRANSPORTER TRANSMEMBRANE DOMAIN-CONTAINING PROTEIN"/>
    <property type="match status" value="1"/>
</dbReference>
<gene>
    <name evidence="3" type="ORF">PCHDS_000099500</name>
</gene>
<feature type="region of interest" description="Disordered" evidence="1">
    <location>
        <begin position="710"/>
        <end position="748"/>
    </location>
</feature>
<name>A0A1C6Y8C3_PLACE</name>
<dbReference type="EMBL" id="LT608186">
    <property type="protein sequence ID" value="SCM19369.1"/>
    <property type="molecule type" value="Genomic_DNA"/>
</dbReference>
<feature type="transmembrane region" description="Helical" evidence="2">
    <location>
        <begin position="347"/>
        <end position="369"/>
    </location>
</feature>
<feature type="region of interest" description="Disordered" evidence="1">
    <location>
        <begin position="782"/>
        <end position="806"/>
    </location>
</feature>
<dbReference type="PANTHER" id="PTHR16189">
    <property type="entry name" value="TRANSMEMBRANE PROTEIN 104-RELATED"/>
    <property type="match status" value="1"/>
</dbReference>
<organism evidence="3 4">
    <name type="scientific">Plasmodium chabaudi adami</name>
    <dbReference type="NCBI Taxonomy" id="5826"/>
    <lineage>
        <taxon>Eukaryota</taxon>
        <taxon>Sar</taxon>
        <taxon>Alveolata</taxon>
        <taxon>Apicomplexa</taxon>
        <taxon>Aconoidasida</taxon>
        <taxon>Haemosporida</taxon>
        <taxon>Plasmodiidae</taxon>
        <taxon>Plasmodium</taxon>
        <taxon>Plasmodium (Vinckeia)</taxon>
    </lineage>
</organism>
<feature type="transmembrane region" description="Helical" evidence="2">
    <location>
        <begin position="112"/>
        <end position="133"/>
    </location>
</feature>
<feature type="transmembrane region" description="Helical" evidence="2">
    <location>
        <begin position="182"/>
        <end position="209"/>
    </location>
</feature>
<feature type="transmembrane region" description="Helical" evidence="2">
    <location>
        <begin position="154"/>
        <end position="176"/>
    </location>
</feature>
<evidence type="ECO:0000256" key="1">
    <source>
        <dbReference type="SAM" id="MobiDB-lite"/>
    </source>
</evidence>
<proteinExistence type="predicted"/>
<reference evidence="3 4" key="1">
    <citation type="submission" date="2016-08" db="EMBL/GenBank/DDBJ databases">
        <authorList>
            <consortium name="Pathogen Informatics"/>
        </authorList>
    </citation>
    <scope>NUCLEOTIDE SEQUENCE [LARGE SCALE GENOMIC DNA]</scope>
    <source>
        <strain evidence="3 4">DS</strain>
    </source>
</reference>
<feature type="transmembrane region" description="Helical" evidence="2">
    <location>
        <begin position="395"/>
        <end position="416"/>
    </location>
</feature>
<keyword evidence="2" id="KW-0472">Membrane</keyword>
<evidence type="ECO:0000313" key="3">
    <source>
        <dbReference type="EMBL" id="SCM19369.1"/>
    </source>
</evidence>
<keyword evidence="2" id="KW-1133">Transmembrane helix</keyword>
<evidence type="ECO:0000256" key="2">
    <source>
        <dbReference type="SAM" id="Phobius"/>
    </source>
</evidence>
<feature type="transmembrane region" description="Helical" evidence="2">
    <location>
        <begin position="1485"/>
        <end position="1503"/>
    </location>
</feature>